<name>A0A0D9NMF2_METAN</name>
<gene>
    <name evidence="1" type="ORF">H634G_10935</name>
</gene>
<keyword evidence="2" id="KW-1185">Reference proteome</keyword>
<protein>
    <submittedName>
        <fullName evidence="1">Uncharacterized protein</fullName>
    </submittedName>
</protein>
<dbReference type="EMBL" id="KE384778">
    <property type="protein sequence ID" value="KJK73790.1"/>
    <property type="molecule type" value="Genomic_DNA"/>
</dbReference>
<sequence length="346" mass="38638">MRVSIIPQQTLLPQESVKLGRLITNYEYPYQDYHDPPSSQQPNLLLSFHDAYVAEHHEARVSSFGLTLTSLISARFAKHAKLKIRVNAEQLKTYALDNSEHWFEEVTRLPATRAWIERAIDKRRDIYLIVGFHTITNAKISQESARGKGDHAHIQASLAMSLVAAGVVMPLGEQINPTASLHNQNLNGAQSVFLAAGERVCAIEYRKVIHSWLSSKHIDRSRLSGVRQWPSMETTRDDEEDGEDDIVEVELAEMARPDGGWDIGVVDQDNILNPATVGFTNHYLQVLMSRAVEPKPPEAAVLRFLRRRDSVSTPIQVPMAVLSVAILPPVASDSLSNSTLRVQADL</sequence>
<evidence type="ECO:0000313" key="1">
    <source>
        <dbReference type="EMBL" id="KJK73790.1"/>
    </source>
</evidence>
<dbReference type="Proteomes" id="UP000054544">
    <property type="component" value="Unassembled WGS sequence"/>
</dbReference>
<evidence type="ECO:0000313" key="2">
    <source>
        <dbReference type="Proteomes" id="UP000054544"/>
    </source>
</evidence>
<dbReference type="AlphaFoldDB" id="A0A0D9NMF2"/>
<reference evidence="2" key="1">
    <citation type="journal article" date="2014" name="BMC Genomics">
        <title>The genome sequence of the biocontrol fungus Metarhizium anisopliae and comparative genomics of Metarhizium species.</title>
        <authorList>
            <person name="Pattemore J.A."/>
            <person name="Hane J.K."/>
            <person name="Williams A.H."/>
            <person name="Wilson B.A."/>
            <person name="Stodart B.J."/>
            <person name="Ash G.J."/>
        </authorList>
    </citation>
    <scope>NUCLEOTIDE SEQUENCE [LARGE SCALE GENOMIC DNA]</scope>
    <source>
        <strain evidence="2">BRIP 53293</strain>
    </source>
</reference>
<accession>A0A0D9NMF2</accession>
<proteinExistence type="predicted"/>
<organism evidence="1 2">
    <name type="scientific">Metarhizium anisopliae BRIP 53293</name>
    <dbReference type="NCBI Taxonomy" id="1291518"/>
    <lineage>
        <taxon>Eukaryota</taxon>
        <taxon>Fungi</taxon>
        <taxon>Dikarya</taxon>
        <taxon>Ascomycota</taxon>
        <taxon>Pezizomycotina</taxon>
        <taxon>Sordariomycetes</taxon>
        <taxon>Hypocreomycetidae</taxon>
        <taxon>Hypocreales</taxon>
        <taxon>Clavicipitaceae</taxon>
        <taxon>Metarhizium</taxon>
    </lineage>
</organism>